<gene>
    <name evidence="1" type="ORF">E4U92_17335</name>
</gene>
<evidence type="ECO:0000313" key="2">
    <source>
        <dbReference type="Proteomes" id="UP000308632"/>
    </source>
</evidence>
<dbReference type="EMBL" id="SZPR01000014">
    <property type="protein sequence ID" value="TKT08232.1"/>
    <property type="molecule type" value="Genomic_DNA"/>
</dbReference>
<name>A0A4U5X1K3_STRGB</name>
<dbReference type="Proteomes" id="UP000308632">
    <property type="component" value="Unassembled WGS sequence"/>
</dbReference>
<dbReference type="AlphaFoldDB" id="A0A4U5X1K3"/>
<protein>
    <submittedName>
        <fullName evidence="1">Uncharacterized protein</fullName>
    </submittedName>
</protein>
<sequence length="61" mass="6324">MDHDLVTGGTRLDRGTHGLFLVPPVLLTVARFADASSLARVGGWCEPTGRPPCPDVLPAGG</sequence>
<organism evidence="1 2">
    <name type="scientific">Streptomyces galbus</name>
    <dbReference type="NCBI Taxonomy" id="33898"/>
    <lineage>
        <taxon>Bacteria</taxon>
        <taxon>Bacillati</taxon>
        <taxon>Actinomycetota</taxon>
        <taxon>Actinomycetes</taxon>
        <taxon>Kitasatosporales</taxon>
        <taxon>Streptomycetaceae</taxon>
        <taxon>Streptomyces</taxon>
    </lineage>
</organism>
<accession>A0A4U5X1K3</accession>
<comment type="caution">
    <text evidence="1">The sequence shown here is derived from an EMBL/GenBank/DDBJ whole genome shotgun (WGS) entry which is preliminary data.</text>
</comment>
<reference evidence="1 2" key="1">
    <citation type="submission" date="2019-04" db="EMBL/GenBank/DDBJ databases">
        <title>Streptomyces lasaliensis sp.nov., an Actinomycete isolated from soil which produces the polyether antibiotic lasalocid.</title>
        <authorList>
            <person name="Erwin G."/>
            <person name="Haber C."/>
        </authorList>
    </citation>
    <scope>NUCLEOTIDE SEQUENCE [LARGE SCALE GENOMIC DNA]</scope>
    <source>
        <strain evidence="1 2">DSM 40089</strain>
    </source>
</reference>
<proteinExistence type="predicted"/>
<dbReference type="RefSeq" id="WP_137301340.1">
    <property type="nucleotide sequence ID" value="NZ_BMVD01000011.1"/>
</dbReference>
<evidence type="ECO:0000313" key="1">
    <source>
        <dbReference type="EMBL" id="TKT08232.1"/>
    </source>
</evidence>